<dbReference type="GeneID" id="29981814"/>
<evidence type="ECO:0000313" key="2">
    <source>
        <dbReference type="EMBL" id="PON24571.1"/>
    </source>
</evidence>
<sequence length="567" mass="64111">MSTFEVFGIVLRTIPILISGAGFLASDKSLVAFRKRQYVNKLANALLLQQQTVRETVRLIITRSGCNHDESLLNEDPLTYFQNKDIQIQVLDFLGDENYKALIGRLQDMQTTLEEVARHLDGVIPTHKDNPYDLTGIIEANLAAKKYRPDFLPRLKVALKSSEIKQSIGELDTATSTLHTFSQTILMNRHEPVNSLPSSNHVKLAKAFRRIHKYSKSLYSALSSCTQTCHSEHEHDAHVLLEDRIDAATKLLSSKQQWDEGNEALLAFQLLFTARLLAPFQARWHELSVKCIQDDNFDRAQPSKPSRVQIIGHDPKESPKPNCLTKFSPVSDFCAAIVTAHDKAQHVAFVLHESSQMSTVAANEKTIMQKTNCQKITLEKVLSESHNPRAMKLPLRSSMLLASKIASSLLQFSQTRWSGHTWSKNSIYFILHPIPEGIAPLVDFSRAFVFAKIDNSEADGVKYAEPRSILLELGILLLEIWHQTSLEDQFPDKTAEISGGYFSRLSLAAQWLDDDYNTPPLLYEDAIRYCVYGVSTKKGADWNTNEFWGEICKEVIKPLSENCKQWK</sequence>
<accession>A0A2P4ZJU1</accession>
<evidence type="ECO:0000313" key="3">
    <source>
        <dbReference type="Proteomes" id="UP000054821"/>
    </source>
</evidence>
<organism evidence="2 3">
    <name type="scientific">Trichoderma gamsii</name>
    <dbReference type="NCBI Taxonomy" id="398673"/>
    <lineage>
        <taxon>Eukaryota</taxon>
        <taxon>Fungi</taxon>
        <taxon>Dikarya</taxon>
        <taxon>Ascomycota</taxon>
        <taxon>Pezizomycotina</taxon>
        <taxon>Sordariomycetes</taxon>
        <taxon>Hypocreomycetidae</taxon>
        <taxon>Hypocreales</taxon>
        <taxon>Hypocreaceae</taxon>
        <taxon>Trichoderma</taxon>
    </lineage>
</organism>
<dbReference type="AlphaFoldDB" id="A0A2P4ZJU1"/>
<dbReference type="PANTHER" id="PTHR35186">
    <property type="entry name" value="ANK_REP_REGION DOMAIN-CONTAINING PROTEIN"/>
    <property type="match status" value="1"/>
</dbReference>
<name>A0A2P4ZJU1_9HYPO</name>
<dbReference type="Proteomes" id="UP000054821">
    <property type="component" value="Unassembled WGS sequence"/>
</dbReference>
<evidence type="ECO:0000259" key="1">
    <source>
        <dbReference type="Pfam" id="PF24476"/>
    </source>
</evidence>
<dbReference type="InterPro" id="IPR056002">
    <property type="entry name" value="DUF7580"/>
</dbReference>
<dbReference type="Pfam" id="PF24476">
    <property type="entry name" value="DUF7580"/>
    <property type="match status" value="1"/>
</dbReference>
<feature type="domain" description="DUF7580" evidence="1">
    <location>
        <begin position="209"/>
        <end position="565"/>
    </location>
</feature>
<dbReference type="STRING" id="398673.A0A2P4ZJU1"/>
<gene>
    <name evidence="2" type="ORF">TGAM01_v206501</name>
</gene>
<dbReference type="EMBL" id="JPDN02000022">
    <property type="protein sequence ID" value="PON24571.1"/>
    <property type="molecule type" value="Genomic_DNA"/>
</dbReference>
<dbReference type="RefSeq" id="XP_018665046.2">
    <property type="nucleotide sequence ID" value="XM_018801731.2"/>
</dbReference>
<keyword evidence="3" id="KW-1185">Reference proteome</keyword>
<comment type="caution">
    <text evidence="2">The sequence shown here is derived from an EMBL/GenBank/DDBJ whole genome shotgun (WGS) entry which is preliminary data.</text>
</comment>
<proteinExistence type="predicted"/>
<protein>
    <recommendedName>
        <fullName evidence="1">DUF7580 domain-containing protein</fullName>
    </recommendedName>
</protein>
<reference evidence="2 3" key="1">
    <citation type="journal article" date="2016" name="Genome Announc.">
        <title>Draft Whole-Genome Sequence of Trichoderma gamsii T6085, a Promising Biocontrol Agent of Fusarium Head Blight on Wheat.</title>
        <authorList>
            <person name="Baroncelli R."/>
            <person name="Zapparata A."/>
            <person name="Piaggeschi G."/>
            <person name="Sarrocco S."/>
            <person name="Vannacci G."/>
        </authorList>
    </citation>
    <scope>NUCLEOTIDE SEQUENCE [LARGE SCALE GENOMIC DNA]</scope>
    <source>
        <strain evidence="2 3">T6085</strain>
    </source>
</reference>
<dbReference type="PANTHER" id="PTHR35186:SF4">
    <property type="entry name" value="PRION-INHIBITION AND PROPAGATION HELO DOMAIN-CONTAINING PROTEIN"/>
    <property type="match status" value="1"/>
</dbReference>